<proteinExistence type="inferred from homology"/>
<reference evidence="6" key="1">
    <citation type="journal article" date="2019" name="Int. J. Syst. Evol. Microbiol.">
        <title>The Global Catalogue of Microorganisms (GCM) 10K type strain sequencing project: providing services to taxonomists for standard genome sequencing and annotation.</title>
        <authorList>
            <consortium name="The Broad Institute Genomics Platform"/>
            <consortium name="The Broad Institute Genome Sequencing Center for Infectious Disease"/>
            <person name="Wu L."/>
            <person name="Ma J."/>
        </authorList>
    </citation>
    <scope>NUCLEOTIDE SEQUENCE [LARGE SCALE GENOMIC DNA]</scope>
    <source>
        <strain evidence="6">CECT 8010</strain>
    </source>
</reference>
<evidence type="ECO:0000313" key="5">
    <source>
        <dbReference type="EMBL" id="MFC4232660.1"/>
    </source>
</evidence>
<dbReference type="SUPFAM" id="SSF52540">
    <property type="entry name" value="P-loop containing nucleoside triphosphate hydrolases"/>
    <property type="match status" value="1"/>
</dbReference>
<feature type="domain" description="Protein kinase" evidence="4">
    <location>
        <begin position="14"/>
        <end position="289"/>
    </location>
</feature>
<sequence>MQSTLTKSQVVNGYTVVLFIKQAINAETYRVKGNDGKLYFLKLFNYSKLHRTAFDGDGNLLEIEILKTISHPNIVAYKDSGELIIDNKKFSYLVLNFIAGETLAERIARENISSLYDAKLFVSGILNALKYLHSQKEPVIHNEVTLQNVMLDLSSITPIPKLIDFGYARLFHQSSKTFNKEGLNHWYIATECFNNIYSPQSDLFSVGVLLYHLLFQLLPWYKDLAKYQAAKLKIEEVIIEQRKKPLSFKDIEDKIFDYEPYINNVIKKALHPNTEIRFKSADEFLQALNGDIEIEDVDKVEIQKSDKEDANTKQFSVKPKGKGFDAIAGMKELKDQLQLDVIDALRNPKEYERYGISIPNGMLLYGPPGCGKTFFSKRLSEEVGFNFIDIKPSSLQSKFVNATQENIAAMFKEAEEKAPTIIFIDELDALVPSREGDLHQMHANAVNEFLAQMNDCGAKGIFIIGASNRPEKIDPAILRAGRLDKKVYLPPPDFEARKSMFEMYLKQRKEVLDFGIDYDKLGQLTENFVSADIELLVNEASRKALKDKSRISMETLEYTIKNNKPTVNLSELKKYETLKTVMESGEDVFNKRNPIGFKR</sequence>
<keyword evidence="1 3" id="KW-0547">Nucleotide-binding</keyword>
<dbReference type="Pfam" id="PF17862">
    <property type="entry name" value="AAA_lid_3"/>
    <property type="match status" value="1"/>
</dbReference>
<dbReference type="InterPro" id="IPR011009">
    <property type="entry name" value="Kinase-like_dom_sf"/>
</dbReference>
<dbReference type="InterPro" id="IPR003959">
    <property type="entry name" value="ATPase_AAA_core"/>
</dbReference>
<dbReference type="InterPro" id="IPR003960">
    <property type="entry name" value="ATPase_AAA_CS"/>
</dbReference>
<dbReference type="InterPro" id="IPR000719">
    <property type="entry name" value="Prot_kinase_dom"/>
</dbReference>
<dbReference type="Gene3D" id="1.10.8.60">
    <property type="match status" value="1"/>
</dbReference>
<dbReference type="InterPro" id="IPR003593">
    <property type="entry name" value="AAA+_ATPase"/>
</dbReference>
<dbReference type="Pfam" id="PF00069">
    <property type="entry name" value="Pkinase"/>
    <property type="match status" value="1"/>
</dbReference>
<dbReference type="SMART" id="SM00382">
    <property type="entry name" value="AAA"/>
    <property type="match status" value="1"/>
</dbReference>
<dbReference type="InterPro" id="IPR050168">
    <property type="entry name" value="AAA_ATPase_domain"/>
</dbReference>
<dbReference type="PROSITE" id="PS50011">
    <property type="entry name" value="PROTEIN_KINASE_DOM"/>
    <property type="match status" value="1"/>
</dbReference>
<dbReference type="PANTHER" id="PTHR23077:SF171">
    <property type="entry name" value="NUCLEAR VALOSIN-CONTAINING PROTEIN-LIKE"/>
    <property type="match status" value="1"/>
</dbReference>
<dbReference type="PROSITE" id="PS00674">
    <property type="entry name" value="AAA"/>
    <property type="match status" value="1"/>
</dbReference>
<evidence type="ECO:0000313" key="6">
    <source>
        <dbReference type="Proteomes" id="UP001595906"/>
    </source>
</evidence>
<evidence type="ECO:0000259" key="4">
    <source>
        <dbReference type="PROSITE" id="PS50011"/>
    </source>
</evidence>
<dbReference type="Gene3D" id="3.40.50.300">
    <property type="entry name" value="P-loop containing nucleotide triphosphate hydrolases"/>
    <property type="match status" value="1"/>
</dbReference>
<keyword evidence="6" id="KW-1185">Reference proteome</keyword>
<organism evidence="5 6">
    <name type="scientific">Parasediminibacterium paludis</name>
    <dbReference type="NCBI Taxonomy" id="908966"/>
    <lineage>
        <taxon>Bacteria</taxon>
        <taxon>Pseudomonadati</taxon>
        <taxon>Bacteroidota</taxon>
        <taxon>Chitinophagia</taxon>
        <taxon>Chitinophagales</taxon>
        <taxon>Chitinophagaceae</taxon>
        <taxon>Parasediminibacterium</taxon>
    </lineage>
</organism>
<evidence type="ECO:0000256" key="1">
    <source>
        <dbReference type="ARBA" id="ARBA00022741"/>
    </source>
</evidence>
<dbReference type="SUPFAM" id="SSF56112">
    <property type="entry name" value="Protein kinase-like (PK-like)"/>
    <property type="match status" value="1"/>
</dbReference>
<dbReference type="Pfam" id="PF00004">
    <property type="entry name" value="AAA"/>
    <property type="match status" value="1"/>
</dbReference>
<dbReference type="InterPro" id="IPR027417">
    <property type="entry name" value="P-loop_NTPase"/>
</dbReference>
<comment type="similarity">
    <text evidence="3">Belongs to the AAA ATPase family.</text>
</comment>
<dbReference type="SMART" id="SM00220">
    <property type="entry name" value="S_TKc"/>
    <property type="match status" value="1"/>
</dbReference>
<dbReference type="PANTHER" id="PTHR23077">
    <property type="entry name" value="AAA-FAMILY ATPASE"/>
    <property type="match status" value="1"/>
</dbReference>
<dbReference type="Proteomes" id="UP001595906">
    <property type="component" value="Unassembled WGS sequence"/>
</dbReference>
<evidence type="ECO:0000256" key="2">
    <source>
        <dbReference type="ARBA" id="ARBA00022840"/>
    </source>
</evidence>
<name>A0ABV8Q0Q5_9BACT</name>
<gene>
    <name evidence="5" type="ORF">ACFOW1_12225</name>
</gene>
<evidence type="ECO:0000256" key="3">
    <source>
        <dbReference type="RuleBase" id="RU003651"/>
    </source>
</evidence>
<keyword evidence="2 3" id="KW-0067">ATP-binding</keyword>
<dbReference type="RefSeq" id="WP_379014605.1">
    <property type="nucleotide sequence ID" value="NZ_JBHSDC010000024.1"/>
</dbReference>
<protein>
    <submittedName>
        <fullName evidence="5">AAA family ATPase</fullName>
    </submittedName>
</protein>
<accession>A0ABV8Q0Q5</accession>
<comment type="caution">
    <text evidence="5">The sequence shown here is derived from an EMBL/GenBank/DDBJ whole genome shotgun (WGS) entry which is preliminary data.</text>
</comment>
<dbReference type="Gene3D" id="1.10.510.10">
    <property type="entry name" value="Transferase(Phosphotransferase) domain 1"/>
    <property type="match status" value="1"/>
</dbReference>
<dbReference type="EMBL" id="JBHSDC010000024">
    <property type="protein sequence ID" value="MFC4232660.1"/>
    <property type="molecule type" value="Genomic_DNA"/>
</dbReference>
<dbReference type="InterPro" id="IPR041569">
    <property type="entry name" value="AAA_lid_3"/>
</dbReference>